<proteinExistence type="inferred from homology"/>
<protein>
    <recommendedName>
        <fullName evidence="7 9">Uroporphyrinogen-III synthase</fullName>
        <ecNumber evidence="3 9">4.2.1.75</ecNumber>
    </recommendedName>
</protein>
<dbReference type="Pfam" id="PF02602">
    <property type="entry name" value="HEM4"/>
    <property type="match status" value="1"/>
</dbReference>
<name>A0A1H1YJ45_9GAMM</name>
<dbReference type="CDD" id="cd06578">
    <property type="entry name" value="HemD"/>
    <property type="match status" value="1"/>
</dbReference>
<evidence type="ECO:0000256" key="2">
    <source>
        <dbReference type="ARBA" id="ARBA00008133"/>
    </source>
</evidence>
<accession>A0A1H1YJ45</accession>
<keyword evidence="4 9" id="KW-0456">Lyase</keyword>
<evidence type="ECO:0000313" key="12">
    <source>
        <dbReference type="Proteomes" id="UP000243207"/>
    </source>
</evidence>
<reference evidence="12" key="1">
    <citation type="submission" date="2016-10" db="EMBL/GenBank/DDBJ databases">
        <authorList>
            <person name="Varghese N."/>
            <person name="Submissions S."/>
        </authorList>
    </citation>
    <scope>NUCLEOTIDE SEQUENCE [LARGE SCALE GENOMIC DNA]</scope>
    <source>
        <strain evidence="12">NRRL B-51270</strain>
    </source>
</reference>
<evidence type="ECO:0000313" key="11">
    <source>
        <dbReference type="EMBL" id="SDT21345.1"/>
    </source>
</evidence>
<dbReference type="Gene3D" id="3.40.50.10090">
    <property type="match status" value="2"/>
</dbReference>
<comment type="function">
    <text evidence="6 9">Catalyzes cyclization of the linear tetrapyrrole, hydroxymethylbilane, to the macrocyclic uroporphyrinogen III.</text>
</comment>
<dbReference type="AlphaFoldDB" id="A0A1H1YJ45"/>
<dbReference type="SUPFAM" id="SSF69618">
    <property type="entry name" value="HemD-like"/>
    <property type="match status" value="1"/>
</dbReference>
<sequence>MSGRRLLLTRSAEDNRRLATRLAAAGVDTLNIPLICIEPCEETFAQRQQMLDLDRYQAVVVVSPVAARQGLERLDRYWPQAPSDIEWLAVGATTASVLSEYGLPVCRPDDGQDSEALLRLPIWQQLLAVPNLKVLIWRGVGGREHIAETVRGAGGQVDYLELYRRTQPAGLGDQLLAASGQGVQGILISSGQALEHWHDAAAQQWTAQRHWRCLVPSQRVAKRAAELGCTDIVVCDGADDAAVLAAIAAHPLTQQGEQRGTD</sequence>
<evidence type="ECO:0000259" key="10">
    <source>
        <dbReference type="Pfam" id="PF02602"/>
    </source>
</evidence>
<dbReference type="EC" id="4.2.1.75" evidence="3 9"/>
<evidence type="ECO:0000256" key="6">
    <source>
        <dbReference type="ARBA" id="ARBA00037589"/>
    </source>
</evidence>
<evidence type="ECO:0000256" key="7">
    <source>
        <dbReference type="ARBA" id="ARBA00040167"/>
    </source>
</evidence>
<dbReference type="EMBL" id="LT629736">
    <property type="protein sequence ID" value="SDT21345.1"/>
    <property type="molecule type" value="Genomic_DNA"/>
</dbReference>
<dbReference type="InterPro" id="IPR039793">
    <property type="entry name" value="UROS/Hem4"/>
</dbReference>
<dbReference type="STRING" id="487184.SAMN05216421_3170"/>
<comment type="similarity">
    <text evidence="2 9">Belongs to the uroporphyrinogen-III synthase family.</text>
</comment>
<keyword evidence="12" id="KW-1185">Reference proteome</keyword>
<comment type="catalytic activity">
    <reaction evidence="8 9">
        <text>hydroxymethylbilane = uroporphyrinogen III + H2O</text>
        <dbReference type="Rhea" id="RHEA:18965"/>
        <dbReference type="ChEBI" id="CHEBI:15377"/>
        <dbReference type="ChEBI" id="CHEBI:57308"/>
        <dbReference type="ChEBI" id="CHEBI:57845"/>
        <dbReference type="EC" id="4.2.1.75"/>
    </reaction>
</comment>
<dbReference type="InterPro" id="IPR003754">
    <property type="entry name" value="4pyrrol_synth_uPrphyn_synth"/>
</dbReference>
<dbReference type="Proteomes" id="UP000243207">
    <property type="component" value="Chromosome I"/>
</dbReference>
<dbReference type="PANTHER" id="PTHR38042:SF1">
    <property type="entry name" value="UROPORPHYRINOGEN-III SYNTHASE, CHLOROPLASTIC"/>
    <property type="match status" value="1"/>
</dbReference>
<dbReference type="GO" id="GO:0004852">
    <property type="term" value="F:uroporphyrinogen-III synthase activity"/>
    <property type="evidence" value="ECO:0007669"/>
    <property type="project" value="UniProtKB-UniRule"/>
</dbReference>
<evidence type="ECO:0000256" key="8">
    <source>
        <dbReference type="ARBA" id="ARBA00048617"/>
    </source>
</evidence>
<feature type="domain" description="Tetrapyrrole biosynthesis uroporphyrinogen III synthase" evidence="10">
    <location>
        <begin position="17"/>
        <end position="242"/>
    </location>
</feature>
<dbReference type="RefSeq" id="WP_093396723.1">
    <property type="nucleotide sequence ID" value="NZ_LT629736.1"/>
</dbReference>
<organism evidence="11 12">
    <name type="scientific">Halopseudomonas xinjiangensis</name>
    <dbReference type="NCBI Taxonomy" id="487184"/>
    <lineage>
        <taxon>Bacteria</taxon>
        <taxon>Pseudomonadati</taxon>
        <taxon>Pseudomonadota</taxon>
        <taxon>Gammaproteobacteria</taxon>
        <taxon>Pseudomonadales</taxon>
        <taxon>Pseudomonadaceae</taxon>
        <taxon>Halopseudomonas</taxon>
    </lineage>
</organism>
<dbReference type="PANTHER" id="PTHR38042">
    <property type="entry name" value="UROPORPHYRINOGEN-III SYNTHASE, CHLOROPLASTIC"/>
    <property type="match status" value="1"/>
</dbReference>
<dbReference type="UniPathway" id="UPA00251">
    <property type="reaction ID" value="UER00320"/>
</dbReference>
<dbReference type="OrthoDB" id="9787650at2"/>
<evidence type="ECO:0000256" key="5">
    <source>
        <dbReference type="ARBA" id="ARBA00023244"/>
    </source>
</evidence>
<evidence type="ECO:0000256" key="3">
    <source>
        <dbReference type="ARBA" id="ARBA00013109"/>
    </source>
</evidence>
<gene>
    <name evidence="11" type="ORF">SAMN05216421_3170</name>
</gene>
<evidence type="ECO:0000256" key="1">
    <source>
        <dbReference type="ARBA" id="ARBA00004772"/>
    </source>
</evidence>
<keyword evidence="5 9" id="KW-0627">Porphyrin biosynthesis</keyword>
<comment type="pathway">
    <text evidence="1 9">Porphyrin-containing compound metabolism; protoporphyrin-IX biosynthesis; coproporphyrinogen-III from 5-aminolevulinate: step 3/4.</text>
</comment>
<dbReference type="GO" id="GO:0006780">
    <property type="term" value="P:uroporphyrinogen III biosynthetic process"/>
    <property type="evidence" value="ECO:0007669"/>
    <property type="project" value="UniProtKB-UniRule"/>
</dbReference>
<evidence type="ECO:0000256" key="4">
    <source>
        <dbReference type="ARBA" id="ARBA00023239"/>
    </source>
</evidence>
<dbReference type="GO" id="GO:0006782">
    <property type="term" value="P:protoporphyrinogen IX biosynthetic process"/>
    <property type="evidence" value="ECO:0007669"/>
    <property type="project" value="UniProtKB-UniRule"/>
</dbReference>
<evidence type="ECO:0000256" key="9">
    <source>
        <dbReference type="RuleBase" id="RU366031"/>
    </source>
</evidence>
<dbReference type="InterPro" id="IPR036108">
    <property type="entry name" value="4pyrrol_syn_uPrphyn_synt_sf"/>
</dbReference>